<evidence type="ECO:0000256" key="1">
    <source>
        <dbReference type="ARBA" id="ARBA00004141"/>
    </source>
</evidence>
<feature type="transmembrane region" description="Helical" evidence="6">
    <location>
        <begin position="205"/>
        <end position="227"/>
    </location>
</feature>
<dbReference type="Pfam" id="PF01594">
    <property type="entry name" value="AI-2E_transport"/>
    <property type="match status" value="1"/>
</dbReference>
<feature type="transmembrane region" description="Helical" evidence="6">
    <location>
        <begin position="304"/>
        <end position="329"/>
    </location>
</feature>
<dbReference type="Proteomes" id="UP001208041">
    <property type="component" value="Unassembled WGS sequence"/>
</dbReference>
<feature type="transmembrane region" description="Helical" evidence="6">
    <location>
        <begin position="142"/>
        <end position="168"/>
    </location>
</feature>
<dbReference type="EMBL" id="JAOYFC010000002">
    <property type="protein sequence ID" value="MCV6824851.1"/>
    <property type="molecule type" value="Genomic_DNA"/>
</dbReference>
<comment type="caution">
    <text evidence="7">The sequence shown here is derived from an EMBL/GenBank/DDBJ whole genome shotgun (WGS) entry which is preliminary data.</text>
</comment>
<feature type="transmembrane region" description="Helical" evidence="6">
    <location>
        <begin position="30"/>
        <end position="47"/>
    </location>
</feature>
<comment type="subcellular location">
    <subcellularLocation>
        <location evidence="1">Membrane</location>
        <topology evidence="1">Multi-pass membrane protein</topology>
    </subcellularLocation>
</comment>
<evidence type="ECO:0000313" key="8">
    <source>
        <dbReference type="Proteomes" id="UP001208041"/>
    </source>
</evidence>
<keyword evidence="8" id="KW-1185">Reference proteome</keyword>
<evidence type="ECO:0000313" key="7">
    <source>
        <dbReference type="EMBL" id="MCV6824851.1"/>
    </source>
</evidence>
<proteinExistence type="inferred from homology"/>
<keyword evidence="3 6" id="KW-0812">Transmembrane</keyword>
<organism evidence="7 8">
    <name type="scientific">Halocynthiibacter halioticoli</name>
    <dbReference type="NCBI Taxonomy" id="2986804"/>
    <lineage>
        <taxon>Bacteria</taxon>
        <taxon>Pseudomonadati</taxon>
        <taxon>Pseudomonadota</taxon>
        <taxon>Alphaproteobacteria</taxon>
        <taxon>Rhodobacterales</taxon>
        <taxon>Paracoccaceae</taxon>
        <taxon>Halocynthiibacter</taxon>
    </lineage>
</organism>
<name>A0AAE3J280_9RHOB</name>
<protein>
    <submittedName>
        <fullName evidence="7">AI-2E family transporter</fullName>
    </submittedName>
</protein>
<dbReference type="PANTHER" id="PTHR21716">
    <property type="entry name" value="TRANSMEMBRANE PROTEIN"/>
    <property type="match status" value="1"/>
</dbReference>
<keyword evidence="4 6" id="KW-1133">Transmembrane helix</keyword>
<evidence type="ECO:0000256" key="5">
    <source>
        <dbReference type="ARBA" id="ARBA00023136"/>
    </source>
</evidence>
<dbReference type="GO" id="GO:0016020">
    <property type="term" value="C:membrane"/>
    <property type="evidence" value="ECO:0007669"/>
    <property type="project" value="UniProtKB-SubCell"/>
</dbReference>
<evidence type="ECO:0000256" key="6">
    <source>
        <dbReference type="SAM" id="Phobius"/>
    </source>
</evidence>
<dbReference type="PANTHER" id="PTHR21716:SF16">
    <property type="entry name" value="BLL1467 PROTEIN"/>
    <property type="match status" value="1"/>
</dbReference>
<dbReference type="InterPro" id="IPR002549">
    <property type="entry name" value="AI-2E-like"/>
</dbReference>
<gene>
    <name evidence="7" type="ORF">OH136_09815</name>
</gene>
<comment type="similarity">
    <text evidence="2">Belongs to the autoinducer-2 exporter (AI-2E) (TC 2.A.86) family.</text>
</comment>
<feature type="transmembrane region" description="Helical" evidence="6">
    <location>
        <begin position="267"/>
        <end position="284"/>
    </location>
</feature>
<feature type="transmembrane region" description="Helical" evidence="6">
    <location>
        <begin position="59"/>
        <end position="80"/>
    </location>
</feature>
<accession>A0AAE3J280</accession>
<dbReference type="AlphaFoldDB" id="A0AAE3J280"/>
<feature type="transmembrane region" description="Helical" evidence="6">
    <location>
        <begin position="7"/>
        <end position="24"/>
    </location>
</feature>
<evidence type="ECO:0000256" key="2">
    <source>
        <dbReference type="ARBA" id="ARBA00009773"/>
    </source>
</evidence>
<evidence type="ECO:0000256" key="4">
    <source>
        <dbReference type="ARBA" id="ARBA00022989"/>
    </source>
</evidence>
<keyword evidence="5 6" id="KW-0472">Membrane</keyword>
<dbReference type="RefSeq" id="WP_263953702.1">
    <property type="nucleotide sequence ID" value="NZ_JAOYFC010000002.1"/>
</dbReference>
<dbReference type="GO" id="GO:0055085">
    <property type="term" value="P:transmembrane transport"/>
    <property type="evidence" value="ECO:0007669"/>
    <property type="project" value="TreeGrafter"/>
</dbReference>
<evidence type="ECO:0000256" key="3">
    <source>
        <dbReference type="ARBA" id="ARBA00022692"/>
    </source>
</evidence>
<feature type="transmembrane region" description="Helical" evidence="6">
    <location>
        <begin position="233"/>
        <end position="260"/>
    </location>
</feature>
<sequence length="362" mass="38830">MPKQTRKPTWAEIGIFLCISVFFLEWASDFLIPLVAAFLGSLILRPVQRKAMSLGIPNGITAFLVCFAAGVAIVIAVWTFSNPISQLVNDLPAMINELRNTPNAAAETLDKIGDAAEAAQEAVAGKEDVPAMEVKVVENSSFLGSLVTSAPVLLGQIVLTIVLLFFLVSSGSTFERKLVECMPNFANKRATVQIVQTVAQKLGQYLGGITLINLGLGVVIGLAMAAWGLPNPYMFGVIAFTLNFVPYIGAIFGALLAAIVGFNEFHTAWSAILIFATYMALTSIEGQFVTPYIISNRLKLNPAVVFITVAFFAWIWSVVGMVIAVPLLITAKVLLDQSPSTRPIALFLGEANEQFKKDGGAA</sequence>
<reference evidence="7" key="1">
    <citation type="submission" date="2022-10" db="EMBL/GenBank/DDBJ databases">
        <authorList>
            <person name="Yue Y."/>
        </authorList>
    </citation>
    <scope>NUCLEOTIDE SEQUENCE</scope>
    <source>
        <strain evidence="7">Z654</strain>
    </source>
</reference>